<evidence type="ECO:0000313" key="4">
    <source>
        <dbReference type="Proteomes" id="UP000016935"/>
    </source>
</evidence>
<dbReference type="OrthoDB" id="3799818at2759"/>
<feature type="region of interest" description="Disordered" evidence="1">
    <location>
        <begin position="1"/>
        <end position="38"/>
    </location>
</feature>
<sequence>MSPPSSFYSTDSGNPPHPQPTLVRPERSDSLPQKYGQLPVMNLPNIMLSVAEAPTDNGESQQSQAESESAEQQRYAALMHSMDMMEGSYKYAGLGLTRRIPGSVARGRALAARRLRSSKTLPLSLRACYNETSSPPPPPPHDDNPPAPIGKWHCCKCNCSHQVYAYPPDNQHPISVLACECTHSSCAKCTLSGQLKAFVPMVEPEVVPLTEDGANTIRFGVVCDGCGVSLRAEKVDGSSSNSSTTLTAKEAVKSALLLALPKRLRRSEPQHALPLRNLRASRSMDSLLAASHATLLPSHGVPKTSISALNLRALALSMQKAHGAQAALVAVRFSGRPCTNCGLQTHNAASLCFQIVDPPRDLYHVRFAALMAERRVDGDVGFGSLERDKERGHGEESVVLMGGRVVHPNPVRCHPVG</sequence>
<proteinExistence type="predicted"/>
<dbReference type="Pfam" id="PF26652">
    <property type="entry name" value="Zn_ribbon_double"/>
    <property type="match status" value="1"/>
</dbReference>
<feature type="domain" description="Probable double zinc ribbon" evidence="2">
    <location>
        <begin position="150"/>
        <end position="238"/>
    </location>
</feature>
<dbReference type="EMBL" id="KB908877">
    <property type="protein sequence ID" value="EOA80821.1"/>
    <property type="molecule type" value="Genomic_DNA"/>
</dbReference>
<dbReference type="AlphaFoldDB" id="R0I5G3"/>
<evidence type="ECO:0000259" key="2">
    <source>
        <dbReference type="Pfam" id="PF26652"/>
    </source>
</evidence>
<accession>R0I5G3</accession>
<dbReference type="GeneID" id="19402770"/>
<dbReference type="InterPro" id="IPR058253">
    <property type="entry name" value="Zn_ribbon_double"/>
</dbReference>
<reference evidence="3 4" key="1">
    <citation type="journal article" date="2012" name="PLoS Pathog.">
        <title>Diverse lifestyles and strategies of plant pathogenesis encoded in the genomes of eighteen Dothideomycetes fungi.</title>
        <authorList>
            <person name="Ohm R.A."/>
            <person name="Feau N."/>
            <person name="Henrissat B."/>
            <person name="Schoch C.L."/>
            <person name="Horwitz B.A."/>
            <person name="Barry K.W."/>
            <person name="Condon B.J."/>
            <person name="Copeland A.C."/>
            <person name="Dhillon B."/>
            <person name="Glaser F."/>
            <person name="Hesse C.N."/>
            <person name="Kosti I."/>
            <person name="LaButti K."/>
            <person name="Lindquist E.A."/>
            <person name="Lucas S."/>
            <person name="Salamov A.A."/>
            <person name="Bradshaw R.E."/>
            <person name="Ciuffetti L."/>
            <person name="Hamelin R.C."/>
            <person name="Kema G.H.J."/>
            <person name="Lawrence C."/>
            <person name="Scott J.A."/>
            <person name="Spatafora J.W."/>
            <person name="Turgeon B.G."/>
            <person name="de Wit P.J.G.M."/>
            <person name="Zhong S."/>
            <person name="Goodwin S.B."/>
            <person name="Grigoriev I.V."/>
        </authorList>
    </citation>
    <scope>NUCLEOTIDE SEQUENCE [LARGE SCALE GENOMIC DNA]</scope>
    <source>
        <strain evidence="4">28A</strain>
    </source>
</reference>
<keyword evidence="4" id="KW-1185">Reference proteome</keyword>
<gene>
    <name evidence="3" type="ORF">SETTUDRAFT_24334</name>
</gene>
<evidence type="ECO:0000313" key="3">
    <source>
        <dbReference type="EMBL" id="EOA80821.1"/>
    </source>
</evidence>
<organism evidence="3 4">
    <name type="scientific">Exserohilum turcicum (strain 28A)</name>
    <name type="common">Northern leaf blight fungus</name>
    <name type="synonym">Setosphaeria turcica</name>
    <dbReference type="NCBI Taxonomy" id="671987"/>
    <lineage>
        <taxon>Eukaryota</taxon>
        <taxon>Fungi</taxon>
        <taxon>Dikarya</taxon>
        <taxon>Ascomycota</taxon>
        <taxon>Pezizomycotina</taxon>
        <taxon>Dothideomycetes</taxon>
        <taxon>Pleosporomycetidae</taxon>
        <taxon>Pleosporales</taxon>
        <taxon>Pleosporineae</taxon>
        <taxon>Pleosporaceae</taxon>
        <taxon>Exserohilum</taxon>
    </lineage>
</organism>
<dbReference type="eggNOG" id="ENOG502RQR9">
    <property type="taxonomic scope" value="Eukaryota"/>
</dbReference>
<dbReference type="Proteomes" id="UP000016935">
    <property type="component" value="Unassembled WGS sequence"/>
</dbReference>
<reference evidence="3 4" key="2">
    <citation type="journal article" date="2013" name="PLoS Genet.">
        <title>Comparative genome structure, secondary metabolite, and effector coding capacity across Cochliobolus pathogens.</title>
        <authorList>
            <person name="Condon B.J."/>
            <person name="Leng Y."/>
            <person name="Wu D."/>
            <person name="Bushley K.E."/>
            <person name="Ohm R.A."/>
            <person name="Otillar R."/>
            <person name="Martin J."/>
            <person name="Schackwitz W."/>
            <person name="Grimwood J."/>
            <person name="MohdZainudin N."/>
            <person name="Xue C."/>
            <person name="Wang R."/>
            <person name="Manning V.A."/>
            <person name="Dhillon B."/>
            <person name="Tu Z.J."/>
            <person name="Steffenson B.J."/>
            <person name="Salamov A."/>
            <person name="Sun H."/>
            <person name="Lowry S."/>
            <person name="LaButti K."/>
            <person name="Han J."/>
            <person name="Copeland A."/>
            <person name="Lindquist E."/>
            <person name="Barry K."/>
            <person name="Schmutz J."/>
            <person name="Baker S.E."/>
            <person name="Ciuffetti L.M."/>
            <person name="Grigoriev I.V."/>
            <person name="Zhong S."/>
            <person name="Turgeon B.G."/>
        </authorList>
    </citation>
    <scope>NUCLEOTIDE SEQUENCE [LARGE SCALE GENOMIC DNA]</scope>
    <source>
        <strain evidence="4">28A</strain>
    </source>
</reference>
<name>R0I5G3_EXST2</name>
<feature type="compositionally biased region" description="Polar residues" evidence="1">
    <location>
        <begin position="1"/>
        <end position="13"/>
    </location>
</feature>
<evidence type="ECO:0000256" key="1">
    <source>
        <dbReference type="SAM" id="MobiDB-lite"/>
    </source>
</evidence>
<dbReference type="HOGENOM" id="CLU_665876_0_0_1"/>
<protein>
    <recommendedName>
        <fullName evidence="2">Probable double zinc ribbon domain-containing protein</fullName>
    </recommendedName>
</protein>
<dbReference type="RefSeq" id="XP_008031172.1">
    <property type="nucleotide sequence ID" value="XM_008032981.1"/>
</dbReference>